<dbReference type="Gene3D" id="3.40.630.20">
    <property type="entry name" value="Peptidase C15, pyroglutamyl peptidase I-like"/>
    <property type="match status" value="1"/>
</dbReference>
<comment type="caution">
    <text evidence="3">The sequence shown here is derived from an EMBL/GenBank/DDBJ whole genome shotgun (WGS) entry which is preliminary data.</text>
</comment>
<dbReference type="GeneID" id="91550995"/>
<dbReference type="SUPFAM" id="SSF53182">
    <property type="entry name" value="Pyrrolidone carboxyl peptidase (pyroglutamate aminopeptidase)"/>
    <property type="match status" value="1"/>
</dbReference>
<sequence length="428" mass="45363">MTGIGVRISGLALAAVSGLSVTGLSVTGVAQAAPGVAPGATAPSAPASAATVEEQRLDRAVPQEILRRSGFDAVAPAFARALERAGSYEEARRVAVRQGSALWRRAVDRAQGRGPVAGDLPVDDDRPLYWARLGMTREVRGLQPGFSLTERQRDRLLEALERTTRGQSDIRLPGAEGGLKRVLVTGFDPFTLDRDIRISNPSGASALALDGTVIETAAGPARVETAVFPVRWDDFAAGEVERTLRPHLPKADLFMTVSQGRVGRFDVERTNGAWRGGFADNANVSRTGLAPVSDPATQPQWTTTTLPYREIVAADTGRFPVYDNTSVTEIPAGGTGPVVRPDGPTPGSAARAGGGGDYLSNEIAYRATLLRDRLGLRDRLPGGHVHTPVLQFAPDDTTEVTDPEFETNRRDIVGQVRGIVGVAVGAVR</sequence>
<feature type="signal peptide" evidence="2">
    <location>
        <begin position="1"/>
        <end position="32"/>
    </location>
</feature>
<evidence type="ECO:0008006" key="5">
    <source>
        <dbReference type="Google" id="ProtNLM"/>
    </source>
</evidence>
<keyword evidence="2" id="KW-0732">Signal</keyword>
<protein>
    <recommendedName>
        <fullName evidence="5">Pyroglutamyl peptidase</fullName>
    </recommendedName>
</protein>
<reference evidence="3" key="1">
    <citation type="submission" date="2024-05" db="EMBL/GenBank/DDBJ databases">
        <title>Whole genome shotgun sequence of Streptomyces daghestanicus NBRC 12762.</title>
        <authorList>
            <person name="Komaki H."/>
            <person name="Tamura T."/>
        </authorList>
    </citation>
    <scope>NUCLEOTIDE SEQUENCE</scope>
    <source>
        <strain evidence="3">NBRC 12762</strain>
    </source>
</reference>
<evidence type="ECO:0000313" key="3">
    <source>
        <dbReference type="EMBL" id="GHI34455.1"/>
    </source>
</evidence>
<name>A0ABQ3QB10_9ACTN</name>
<dbReference type="Proteomes" id="UP001052655">
    <property type="component" value="Unassembled WGS sequence"/>
</dbReference>
<organism evidence="3 4">
    <name type="scientific">Streptomyces daghestanicus</name>
    <dbReference type="NCBI Taxonomy" id="66885"/>
    <lineage>
        <taxon>Bacteria</taxon>
        <taxon>Bacillati</taxon>
        <taxon>Actinomycetota</taxon>
        <taxon>Actinomycetes</taxon>
        <taxon>Kitasatosporales</taxon>
        <taxon>Streptomycetaceae</taxon>
        <taxon>Streptomyces</taxon>
    </lineage>
</organism>
<evidence type="ECO:0000256" key="1">
    <source>
        <dbReference type="SAM" id="MobiDB-lite"/>
    </source>
</evidence>
<gene>
    <name evidence="3" type="ORF">Sdagh_61850</name>
</gene>
<feature type="chain" id="PRO_5047246054" description="Pyroglutamyl peptidase" evidence="2">
    <location>
        <begin position="33"/>
        <end position="428"/>
    </location>
</feature>
<accession>A0ABQ3QB10</accession>
<dbReference type="InterPro" id="IPR036440">
    <property type="entry name" value="Peptidase_C15-like_sf"/>
</dbReference>
<evidence type="ECO:0000313" key="4">
    <source>
        <dbReference type="Proteomes" id="UP001052655"/>
    </source>
</evidence>
<dbReference type="EMBL" id="BNDX01000016">
    <property type="protein sequence ID" value="GHI34455.1"/>
    <property type="molecule type" value="Genomic_DNA"/>
</dbReference>
<proteinExistence type="predicted"/>
<feature type="region of interest" description="Disordered" evidence="1">
    <location>
        <begin position="332"/>
        <end position="355"/>
    </location>
</feature>
<dbReference type="RefSeq" id="WP_189413045.1">
    <property type="nucleotide sequence ID" value="NZ_BMTC01000015.1"/>
</dbReference>
<keyword evidence="4" id="KW-1185">Reference proteome</keyword>
<evidence type="ECO:0000256" key="2">
    <source>
        <dbReference type="SAM" id="SignalP"/>
    </source>
</evidence>